<evidence type="ECO:0000313" key="2">
    <source>
        <dbReference type="EMBL" id="ELQ73794.1"/>
    </source>
</evidence>
<keyword evidence="1 2" id="KW-0413">Isomerase</keyword>
<dbReference type="InterPro" id="IPR020094">
    <property type="entry name" value="TruA/RsuA/RluB/E/F_N"/>
</dbReference>
<dbReference type="EC" id="5.4.99.12" evidence="2"/>
<dbReference type="EMBL" id="JH994107">
    <property type="protein sequence ID" value="ELQ73794.1"/>
    <property type="molecule type" value="Genomic_DNA"/>
</dbReference>
<dbReference type="Proteomes" id="UP000011185">
    <property type="component" value="Unassembled WGS sequence"/>
</dbReference>
<dbReference type="OMA" id="YYMEIAS"/>
<dbReference type="VEuPathDB" id="MicrosporidiaDB:THOM_3296"/>
<name>L7JQU2_TRAHO</name>
<dbReference type="InterPro" id="IPR001406">
    <property type="entry name" value="PsdUridine_synth_TruA"/>
</dbReference>
<dbReference type="GO" id="GO:0003723">
    <property type="term" value="F:RNA binding"/>
    <property type="evidence" value="ECO:0007669"/>
    <property type="project" value="InterPro"/>
</dbReference>
<protein>
    <submittedName>
        <fullName evidence="2">Pseudouridylate synthase</fullName>
        <ecNumber evidence="2">5.4.99.12</ecNumber>
    </submittedName>
</protein>
<dbReference type="STRING" id="72359.L7JQU2"/>
<evidence type="ECO:0000313" key="3">
    <source>
        <dbReference type="Proteomes" id="UP000011185"/>
    </source>
</evidence>
<evidence type="ECO:0000256" key="1">
    <source>
        <dbReference type="ARBA" id="ARBA00023235"/>
    </source>
</evidence>
<dbReference type="GO" id="GO:0005737">
    <property type="term" value="C:cytoplasm"/>
    <property type="evidence" value="ECO:0007669"/>
    <property type="project" value="TreeGrafter"/>
</dbReference>
<dbReference type="HOGENOM" id="CLU_014673_4_0_1"/>
<dbReference type="GO" id="GO:1990481">
    <property type="term" value="P:mRNA pseudouridine synthesis"/>
    <property type="evidence" value="ECO:0007669"/>
    <property type="project" value="TreeGrafter"/>
</dbReference>
<dbReference type="InParanoid" id="L7JQU2"/>
<dbReference type="GO" id="GO:0005634">
    <property type="term" value="C:nucleus"/>
    <property type="evidence" value="ECO:0007669"/>
    <property type="project" value="TreeGrafter"/>
</dbReference>
<sequence>MKLVLTIAYDGRKYHGLIDQPSQNTVFSQIRAALQRMRIPHSLTIECSGRTDKGVSAANMVISLPVEKPGNYDVMFNNVLPDDIRVKRYALVGDDFSARFDCTRRVYRYFFHCEDLNEYERVGNALVNGLRSGEFRIQDFCTKSVERNFNKKMKRQNLDQKDDNNIANITIPAVPGNNTKRIKHEAKNNKNCNEHPKQLLNDRIKIITDEQHVKSNHDATLTNIPKTNQSITLFDQNFYNRDIDYMRFKKLNEIYYMEIASKSFLHNQIRRMFYFIRKNVGKKEIVFYEGLAEPENLIFYQAQYDKEIKWKKSRKDDPFLYEIEKEKHKMIFYE</sequence>
<accession>L7JQU2</accession>
<dbReference type="OrthoDB" id="25767at2759"/>
<dbReference type="Gene3D" id="3.30.70.580">
    <property type="entry name" value="Pseudouridine synthase I, catalytic domain, N-terminal subdomain"/>
    <property type="match status" value="1"/>
</dbReference>
<dbReference type="GO" id="GO:0031119">
    <property type="term" value="P:tRNA pseudouridine synthesis"/>
    <property type="evidence" value="ECO:0007669"/>
    <property type="project" value="TreeGrafter"/>
</dbReference>
<reference evidence="2 3" key="1">
    <citation type="journal article" date="2012" name="PLoS Pathog.">
        <title>The genome of the obligate intracellular parasite Trachipleistophora hominis: new insights into microsporidian genome dynamics and reductive evolution.</title>
        <authorList>
            <person name="Heinz E."/>
            <person name="Williams T.A."/>
            <person name="Nakjang S."/>
            <person name="Noel C.J."/>
            <person name="Swan D.C."/>
            <person name="Goldberg A.V."/>
            <person name="Harris S.R."/>
            <person name="Weinmaier T."/>
            <person name="Markert S."/>
            <person name="Becher D."/>
            <person name="Bernhardt J."/>
            <person name="Dagan T."/>
            <person name="Hacker C."/>
            <person name="Lucocq J.M."/>
            <person name="Schweder T."/>
            <person name="Rattei T."/>
            <person name="Hall N."/>
            <person name="Hirt R.P."/>
            <person name="Embley T.M."/>
        </authorList>
    </citation>
    <scope>NUCLEOTIDE SEQUENCE [LARGE SCALE GENOMIC DNA]</scope>
</reference>
<keyword evidence="3" id="KW-1185">Reference proteome</keyword>
<dbReference type="SUPFAM" id="SSF55120">
    <property type="entry name" value="Pseudouridine synthase"/>
    <property type="match status" value="1"/>
</dbReference>
<dbReference type="PANTHER" id="PTHR11142">
    <property type="entry name" value="PSEUDOURIDYLATE SYNTHASE"/>
    <property type="match status" value="1"/>
</dbReference>
<organism evidence="2 3">
    <name type="scientific">Trachipleistophora hominis</name>
    <name type="common">Microsporidian parasite</name>
    <dbReference type="NCBI Taxonomy" id="72359"/>
    <lineage>
        <taxon>Eukaryota</taxon>
        <taxon>Fungi</taxon>
        <taxon>Fungi incertae sedis</taxon>
        <taxon>Microsporidia</taxon>
        <taxon>Pleistophoridae</taxon>
        <taxon>Trachipleistophora</taxon>
    </lineage>
</organism>
<dbReference type="AlphaFoldDB" id="L7JQU2"/>
<proteinExistence type="predicted"/>
<dbReference type="InterPro" id="IPR020103">
    <property type="entry name" value="PsdUridine_synth_cat_dom_sf"/>
</dbReference>
<dbReference type="PANTHER" id="PTHR11142:SF5">
    <property type="entry name" value="TRNA PSEUDOURIDINE(38_39) SYNTHASE"/>
    <property type="match status" value="1"/>
</dbReference>
<gene>
    <name evidence="2" type="ORF">THOM_3296</name>
</gene>
<dbReference type="GO" id="GO:0160147">
    <property type="term" value="F:tRNA pseudouridine(38-40) synthase activity"/>
    <property type="evidence" value="ECO:0007669"/>
    <property type="project" value="UniProtKB-EC"/>
</dbReference>